<evidence type="ECO:0000313" key="1">
    <source>
        <dbReference type="EMBL" id="KAI3824567.1"/>
    </source>
</evidence>
<keyword evidence="2" id="KW-1185">Reference proteome</keyword>
<protein>
    <submittedName>
        <fullName evidence="1">Uncharacterized protein</fullName>
    </submittedName>
</protein>
<gene>
    <name evidence="1" type="ORF">L1987_06030</name>
</gene>
<comment type="caution">
    <text evidence="1">The sequence shown here is derived from an EMBL/GenBank/DDBJ whole genome shotgun (WGS) entry which is preliminary data.</text>
</comment>
<name>A0ACB9JX51_9ASTR</name>
<evidence type="ECO:0000313" key="2">
    <source>
        <dbReference type="Proteomes" id="UP001056120"/>
    </source>
</evidence>
<dbReference type="EMBL" id="CM042019">
    <property type="protein sequence ID" value="KAI3824567.1"/>
    <property type="molecule type" value="Genomic_DNA"/>
</dbReference>
<proteinExistence type="predicted"/>
<sequence>MEERTLPSKHIAKVIGYIDELEELDYPIGEALVVDLILCSFPKLYDIFIRKNVLKEEINSTRELYEMFRAVEAKSSSSGGKGQESKEQGELNMRDLSMDSHSIDIEYLEETSISNLAKLGKESANEAHPLEESEN</sequence>
<reference evidence="1 2" key="2">
    <citation type="journal article" date="2022" name="Mol. Ecol. Resour.">
        <title>The genomes of chicory, endive, great burdock and yacon provide insights into Asteraceae paleo-polyploidization history and plant inulin production.</title>
        <authorList>
            <person name="Fan W."/>
            <person name="Wang S."/>
            <person name="Wang H."/>
            <person name="Wang A."/>
            <person name="Jiang F."/>
            <person name="Liu H."/>
            <person name="Zhao H."/>
            <person name="Xu D."/>
            <person name="Zhang Y."/>
        </authorList>
    </citation>
    <scope>NUCLEOTIDE SEQUENCE [LARGE SCALE GENOMIC DNA]</scope>
    <source>
        <strain evidence="2">cv. Yunnan</strain>
        <tissue evidence="1">Leaves</tissue>
    </source>
</reference>
<organism evidence="1 2">
    <name type="scientific">Smallanthus sonchifolius</name>
    <dbReference type="NCBI Taxonomy" id="185202"/>
    <lineage>
        <taxon>Eukaryota</taxon>
        <taxon>Viridiplantae</taxon>
        <taxon>Streptophyta</taxon>
        <taxon>Embryophyta</taxon>
        <taxon>Tracheophyta</taxon>
        <taxon>Spermatophyta</taxon>
        <taxon>Magnoliopsida</taxon>
        <taxon>eudicotyledons</taxon>
        <taxon>Gunneridae</taxon>
        <taxon>Pentapetalae</taxon>
        <taxon>asterids</taxon>
        <taxon>campanulids</taxon>
        <taxon>Asterales</taxon>
        <taxon>Asteraceae</taxon>
        <taxon>Asteroideae</taxon>
        <taxon>Heliantheae alliance</taxon>
        <taxon>Millerieae</taxon>
        <taxon>Smallanthus</taxon>
    </lineage>
</organism>
<dbReference type="Proteomes" id="UP001056120">
    <property type="component" value="Linkage Group LG02"/>
</dbReference>
<reference evidence="2" key="1">
    <citation type="journal article" date="2022" name="Mol. Ecol. Resour.">
        <title>The genomes of chicory, endive, great burdock and yacon provide insights into Asteraceae palaeo-polyploidization history and plant inulin production.</title>
        <authorList>
            <person name="Fan W."/>
            <person name="Wang S."/>
            <person name="Wang H."/>
            <person name="Wang A."/>
            <person name="Jiang F."/>
            <person name="Liu H."/>
            <person name="Zhao H."/>
            <person name="Xu D."/>
            <person name="Zhang Y."/>
        </authorList>
    </citation>
    <scope>NUCLEOTIDE SEQUENCE [LARGE SCALE GENOMIC DNA]</scope>
    <source>
        <strain evidence="2">cv. Yunnan</strain>
    </source>
</reference>
<accession>A0ACB9JX51</accession>